<proteinExistence type="predicted"/>
<sequence>MAASLKNNRGKRAPAVSENATSLSRILIRLLAELDTAGILGALPRQSRYLLRKQGNSASLKRLEDGLPA</sequence>
<name>G0JSP5_9PROT</name>
<dbReference type="EMBL" id="CP002985">
    <property type="protein sequence ID" value="AEM46602.1"/>
    <property type="molecule type" value="Genomic_DNA"/>
</dbReference>
<evidence type="ECO:0000313" key="2">
    <source>
        <dbReference type="Proteomes" id="UP000009220"/>
    </source>
</evidence>
<dbReference type="Proteomes" id="UP000009220">
    <property type="component" value="Chromosome"/>
</dbReference>
<accession>G0JSP5</accession>
<evidence type="ECO:0000313" key="1">
    <source>
        <dbReference type="EMBL" id="AEM46602.1"/>
    </source>
</evidence>
<dbReference type="KEGG" id="afi:Acife_0377"/>
<organism evidence="1 2">
    <name type="scientific">Acidithiobacillus ferrivorans SS3</name>
    <dbReference type="NCBI Taxonomy" id="743299"/>
    <lineage>
        <taxon>Bacteria</taxon>
        <taxon>Pseudomonadati</taxon>
        <taxon>Pseudomonadota</taxon>
        <taxon>Acidithiobacillia</taxon>
        <taxon>Acidithiobacillales</taxon>
        <taxon>Acidithiobacillaceae</taxon>
        <taxon>Acidithiobacillus</taxon>
    </lineage>
</organism>
<reference evidence="1 2" key="1">
    <citation type="journal article" date="2011" name="J. Bacteriol.">
        <title>Draft genome of the psychrotolerant acidophile Acidithiobacillus ferrivorans SS3.</title>
        <authorList>
            <person name="Liljeqvist M."/>
            <person name="Valdes J."/>
            <person name="Holmes D.S."/>
            <person name="Dopson M."/>
        </authorList>
    </citation>
    <scope>NUCLEOTIDE SEQUENCE [LARGE SCALE GENOMIC DNA]</scope>
    <source>
        <strain evidence="1 2">SS3</strain>
    </source>
</reference>
<protein>
    <submittedName>
        <fullName evidence="1">Uncharacterized protein</fullName>
    </submittedName>
</protein>
<dbReference type="HOGENOM" id="CLU_2766448_0_0_6"/>
<dbReference type="AlphaFoldDB" id="G0JSP5"/>
<gene>
    <name evidence="1" type="ORF">Acife_0377</name>
</gene>